<evidence type="ECO:0000313" key="3">
    <source>
        <dbReference type="Proteomes" id="UP000003340"/>
    </source>
</evidence>
<reference evidence="2 3" key="2">
    <citation type="submission" date="2009-02" db="EMBL/GenBank/DDBJ databases">
        <title>Draft genome sequence of Clostridium methylpentosum (DSM 5476).</title>
        <authorList>
            <person name="Sudarsanam P."/>
            <person name="Ley R."/>
            <person name="Guruge J."/>
            <person name="Turnbaugh P.J."/>
            <person name="Mahowald M."/>
            <person name="Liep D."/>
            <person name="Gordon J."/>
        </authorList>
    </citation>
    <scope>NUCLEOTIDE SEQUENCE [LARGE SCALE GENOMIC DNA]</scope>
    <source>
        <strain evidence="2 3">DSM 5476</strain>
    </source>
</reference>
<dbReference type="AlphaFoldDB" id="C0EGT2"/>
<dbReference type="PANTHER" id="PTHR43741">
    <property type="entry name" value="FMN-DEPENDENT NADH-AZOREDUCTASE 1"/>
    <property type="match status" value="1"/>
</dbReference>
<protein>
    <submittedName>
        <fullName evidence="2">Flavin reductase</fullName>
        <ecNumber evidence="2">1.7.-.-</ecNumber>
    </submittedName>
</protein>
<dbReference type="InterPro" id="IPR029039">
    <property type="entry name" value="Flavoprotein-like_sf"/>
</dbReference>
<accession>C0EGT2</accession>
<organism evidence="2 3">
    <name type="scientific">[Clostridium] methylpentosum DSM 5476</name>
    <dbReference type="NCBI Taxonomy" id="537013"/>
    <lineage>
        <taxon>Bacteria</taxon>
        <taxon>Bacillati</taxon>
        <taxon>Bacillota</taxon>
        <taxon>Clostridia</taxon>
        <taxon>Eubacteriales</taxon>
        <taxon>Oscillospiraceae</taxon>
        <taxon>Oscillospiraceae incertae sedis</taxon>
    </lineage>
</organism>
<name>C0EGT2_9FIRM</name>
<dbReference type="PANTHER" id="PTHR43741:SF4">
    <property type="entry name" value="FMN-DEPENDENT NADH:QUINONE OXIDOREDUCTASE"/>
    <property type="match status" value="1"/>
</dbReference>
<evidence type="ECO:0000313" key="2">
    <source>
        <dbReference type="EMBL" id="EEG29306.1"/>
    </source>
</evidence>
<dbReference type="SUPFAM" id="SSF52218">
    <property type="entry name" value="Flavoproteins"/>
    <property type="match status" value="1"/>
</dbReference>
<keyword evidence="2" id="KW-0560">Oxidoreductase</keyword>
<dbReference type="eggNOG" id="COG0655">
    <property type="taxonomic scope" value="Bacteria"/>
</dbReference>
<feature type="domain" description="NADPH-dependent FMN reductase-like" evidence="1">
    <location>
        <begin position="6"/>
        <end position="111"/>
    </location>
</feature>
<dbReference type="Gene3D" id="3.40.50.360">
    <property type="match status" value="1"/>
</dbReference>
<sequence>MNKPENILILFGSPNKRGYTAKLTDLFVEQYVSSLHNAYTLETLYAYDHHYLPCRGCGQCDSSGVCVFNEKDGFGQLFDQLRAADTLIVATPVYFLSFPAPLKTIIDRTQQLFGVKFGQGGGRNQKLHRGCLVSTCGSDDPSSFHCLERATRMFFDCLDIGFVDRLYARNTDHPENIKITDQ</sequence>
<dbReference type="STRING" id="537013.CLOSTMETH_03076"/>
<gene>
    <name evidence="2" type="ORF">CLOSTMETH_03076</name>
</gene>
<dbReference type="GO" id="GO:0016491">
    <property type="term" value="F:oxidoreductase activity"/>
    <property type="evidence" value="ECO:0007669"/>
    <property type="project" value="UniProtKB-KW"/>
</dbReference>
<dbReference type="EC" id="1.7.-.-" evidence="2"/>
<dbReference type="Proteomes" id="UP000003340">
    <property type="component" value="Unassembled WGS sequence"/>
</dbReference>
<dbReference type="InterPro" id="IPR050104">
    <property type="entry name" value="FMN-dep_NADH:Q_OxRdtase_AzoR1"/>
</dbReference>
<proteinExistence type="predicted"/>
<evidence type="ECO:0000259" key="1">
    <source>
        <dbReference type="Pfam" id="PF03358"/>
    </source>
</evidence>
<keyword evidence="3" id="KW-1185">Reference proteome</keyword>
<dbReference type="Pfam" id="PF03358">
    <property type="entry name" value="FMN_red"/>
    <property type="match status" value="1"/>
</dbReference>
<dbReference type="HOGENOM" id="CLU_050993_4_1_9"/>
<dbReference type="InterPro" id="IPR005025">
    <property type="entry name" value="FMN_Rdtase-like_dom"/>
</dbReference>
<dbReference type="EMBL" id="ACEC01000109">
    <property type="protein sequence ID" value="EEG29306.1"/>
    <property type="molecule type" value="Genomic_DNA"/>
</dbReference>
<reference evidence="2 3" key="1">
    <citation type="submission" date="2009-01" db="EMBL/GenBank/DDBJ databases">
        <authorList>
            <person name="Fulton L."/>
            <person name="Clifton S."/>
            <person name="Fulton B."/>
            <person name="Xu J."/>
            <person name="Minx P."/>
            <person name="Pepin K.H."/>
            <person name="Johnson M."/>
            <person name="Bhonagiri V."/>
            <person name="Nash W.E."/>
            <person name="Mardis E.R."/>
            <person name="Wilson R.K."/>
        </authorList>
    </citation>
    <scope>NUCLEOTIDE SEQUENCE [LARGE SCALE GENOMIC DNA]</scope>
    <source>
        <strain evidence="2 3">DSM 5476</strain>
    </source>
</reference>
<comment type="caution">
    <text evidence="2">The sequence shown here is derived from an EMBL/GenBank/DDBJ whole genome shotgun (WGS) entry which is preliminary data.</text>
</comment>